<comment type="caution">
    <text evidence="1">The sequence shown here is derived from an EMBL/GenBank/DDBJ whole genome shotgun (WGS) entry which is preliminary data.</text>
</comment>
<organism evidence="1 2">
    <name type="scientific">Nocardioides bigeumensis</name>
    <dbReference type="NCBI Taxonomy" id="433657"/>
    <lineage>
        <taxon>Bacteria</taxon>
        <taxon>Bacillati</taxon>
        <taxon>Actinomycetota</taxon>
        <taxon>Actinomycetes</taxon>
        <taxon>Propionibacteriales</taxon>
        <taxon>Nocardioidaceae</taxon>
        <taxon>Nocardioides</taxon>
    </lineage>
</organism>
<evidence type="ECO:0000313" key="2">
    <source>
        <dbReference type="Proteomes" id="UP001500575"/>
    </source>
</evidence>
<proteinExistence type="predicted"/>
<dbReference type="RefSeq" id="WP_344305365.1">
    <property type="nucleotide sequence ID" value="NZ_BAAAQQ010000013.1"/>
</dbReference>
<accession>A0ABN2YUP5</accession>
<name>A0ABN2YUP5_9ACTN</name>
<dbReference type="EMBL" id="BAAAQQ010000013">
    <property type="protein sequence ID" value="GAA2132750.1"/>
    <property type="molecule type" value="Genomic_DNA"/>
</dbReference>
<gene>
    <name evidence="1" type="ORF">GCM10009843_37630</name>
</gene>
<evidence type="ECO:0000313" key="1">
    <source>
        <dbReference type="EMBL" id="GAA2132750.1"/>
    </source>
</evidence>
<keyword evidence="2" id="KW-1185">Reference proteome</keyword>
<dbReference type="Proteomes" id="UP001500575">
    <property type="component" value="Unassembled WGS sequence"/>
</dbReference>
<sequence length="87" mass="9232">MASRRPTETTIFVDPRGADRALRITWHHDVADSPDALADAGMVVISLWRANLCVGSFRLEAHEVPGLVHALTKGLAPADGGSLSDTA</sequence>
<reference evidence="1 2" key="1">
    <citation type="journal article" date="2019" name="Int. J. Syst. Evol. Microbiol.">
        <title>The Global Catalogue of Microorganisms (GCM) 10K type strain sequencing project: providing services to taxonomists for standard genome sequencing and annotation.</title>
        <authorList>
            <consortium name="The Broad Institute Genomics Platform"/>
            <consortium name="The Broad Institute Genome Sequencing Center for Infectious Disease"/>
            <person name="Wu L."/>
            <person name="Ma J."/>
        </authorList>
    </citation>
    <scope>NUCLEOTIDE SEQUENCE [LARGE SCALE GENOMIC DNA]</scope>
    <source>
        <strain evidence="1 2">JCM 16021</strain>
    </source>
</reference>
<protein>
    <submittedName>
        <fullName evidence="1">Uncharacterized protein</fullName>
    </submittedName>
</protein>